<dbReference type="AlphaFoldDB" id="A0A2K2CJH8"/>
<gene>
    <name evidence="1" type="ORF">BRADI_5g26837v3</name>
</gene>
<name>A0A2K2CJH8_BRADI</name>
<dbReference type="EMBL" id="CM000884">
    <property type="protein sequence ID" value="PNT62188.1"/>
    <property type="molecule type" value="Genomic_DNA"/>
</dbReference>
<proteinExistence type="predicted"/>
<dbReference type="EnsemblPlants" id="PNT62188">
    <property type="protein sequence ID" value="PNT62188"/>
    <property type="gene ID" value="BRADI_5g26837v3"/>
</dbReference>
<dbReference type="GO" id="GO:0030598">
    <property type="term" value="F:rRNA N-glycosylase activity"/>
    <property type="evidence" value="ECO:0007669"/>
    <property type="project" value="InterPro"/>
</dbReference>
<dbReference type="SUPFAM" id="SSF56371">
    <property type="entry name" value="Ribosome inactivating proteins (RIP)"/>
    <property type="match status" value="1"/>
</dbReference>
<reference evidence="2" key="3">
    <citation type="submission" date="2018-08" db="UniProtKB">
        <authorList>
            <consortium name="EnsemblPlants"/>
        </authorList>
    </citation>
    <scope>IDENTIFICATION</scope>
    <source>
        <strain evidence="2">cv. Bd21</strain>
    </source>
</reference>
<protein>
    <submittedName>
        <fullName evidence="1 2">Uncharacterized protein</fullName>
    </submittedName>
</protein>
<dbReference type="Proteomes" id="UP000008810">
    <property type="component" value="Chromosome 5"/>
</dbReference>
<dbReference type="InterPro" id="IPR036041">
    <property type="entry name" value="Ribosome-inact_prot_sf"/>
</dbReference>
<evidence type="ECO:0000313" key="3">
    <source>
        <dbReference type="Proteomes" id="UP000008810"/>
    </source>
</evidence>
<reference evidence="1" key="2">
    <citation type="submission" date="2017-06" db="EMBL/GenBank/DDBJ databases">
        <title>WGS assembly of Brachypodium distachyon.</title>
        <authorList>
            <consortium name="The International Brachypodium Initiative"/>
            <person name="Lucas S."/>
            <person name="Harmon-Smith M."/>
            <person name="Lail K."/>
            <person name="Tice H."/>
            <person name="Grimwood J."/>
            <person name="Bruce D."/>
            <person name="Barry K."/>
            <person name="Shu S."/>
            <person name="Lindquist E."/>
            <person name="Wang M."/>
            <person name="Pitluck S."/>
            <person name="Vogel J.P."/>
            <person name="Garvin D.F."/>
            <person name="Mockler T.C."/>
            <person name="Schmutz J."/>
            <person name="Rokhsar D."/>
            <person name="Bevan M.W."/>
        </authorList>
    </citation>
    <scope>NUCLEOTIDE SEQUENCE</scope>
    <source>
        <strain evidence="1">Bd21</strain>
    </source>
</reference>
<evidence type="ECO:0000313" key="1">
    <source>
        <dbReference type="EMBL" id="PNT62188.1"/>
    </source>
</evidence>
<sequence length="139" mass="16410">MRFWVVQQMIHTYAFSAYTGRPNALMVSLIQEWSDLSYAVISLWLSDLETDDAVTLRMFYHLHTVDNSLWSYERADQALGEFEAKFKKLMTFKDSPGGYVFSFLAGRRLFLLKHRRIPVLRALMRRWLLEAFSGFSEVR</sequence>
<dbReference type="GO" id="GO:0017148">
    <property type="term" value="P:negative regulation of translation"/>
    <property type="evidence" value="ECO:0007669"/>
    <property type="project" value="InterPro"/>
</dbReference>
<evidence type="ECO:0000313" key="2">
    <source>
        <dbReference type="EnsemblPlants" id="PNT62188"/>
    </source>
</evidence>
<dbReference type="Gramene" id="PNT62188">
    <property type="protein sequence ID" value="PNT62188"/>
    <property type="gene ID" value="BRADI_5g26837v3"/>
</dbReference>
<reference evidence="1 2" key="1">
    <citation type="journal article" date="2010" name="Nature">
        <title>Genome sequencing and analysis of the model grass Brachypodium distachyon.</title>
        <authorList>
            <consortium name="International Brachypodium Initiative"/>
        </authorList>
    </citation>
    <scope>NUCLEOTIDE SEQUENCE [LARGE SCALE GENOMIC DNA]</scope>
    <source>
        <strain evidence="1 2">Bd21</strain>
    </source>
</reference>
<dbReference type="InParanoid" id="A0A2K2CJH8"/>
<accession>A0A2K2CJH8</accession>
<keyword evidence="3" id="KW-1185">Reference proteome</keyword>
<organism evidence="1">
    <name type="scientific">Brachypodium distachyon</name>
    <name type="common">Purple false brome</name>
    <name type="synonym">Trachynia distachya</name>
    <dbReference type="NCBI Taxonomy" id="15368"/>
    <lineage>
        <taxon>Eukaryota</taxon>
        <taxon>Viridiplantae</taxon>
        <taxon>Streptophyta</taxon>
        <taxon>Embryophyta</taxon>
        <taxon>Tracheophyta</taxon>
        <taxon>Spermatophyta</taxon>
        <taxon>Magnoliopsida</taxon>
        <taxon>Liliopsida</taxon>
        <taxon>Poales</taxon>
        <taxon>Poaceae</taxon>
        <taxon>BOP clade</taxon>
        <taxon>Pooideae</taxon>
        <taxon>Stipodae</taxon>
        <taxon>Brachypodieae</taxon>
        <taxon>Brachypodium</taxon>
    </lineage>
</organism>